<reference evidence="1 2" key="1">
    <citation type="submission" date="2024-11" db="EMBL/GenBank/DDBJ databases">
        <title>Adaptive evolution of stress response genes in parasites aligns with host niche diversity.</title>
        <authorList>
            <person name="Hahn C."/>
            <person name="Resl P."/>
        </authorList>
    </citation>
    <scope>NUCLEOTIDE SEQUENCE [LARGE SCALE GENOMIC DNA]</scope>
    <source>
        <strain evidence="1">EGGRZ-B1_66</strain>
        <tissue evidence="1">Body</tissue>
    </source>
</reference>
<sequence length="92" mass="10249">MGGACSLDRARTNIPRQVISQFTQNNFAPTVPYYDLDLHGNVMLSDGPNMYFDNGNDVRPIVMTPYAVFIDMYDDGAYLDSWEAVQVSAGFS</sequence>
<dbReference type="EMBL" id="JBJKFK010001145">
    <property type="protein sequence ID" value="KAL3313949.1"/>
    <property type="molecule type" value="Genomic_DNA"/>
</dbReference>
<organism evidence="1 2">
    <name type="scientific">Cichlidogyrus casuarinus</name>
    <dbReference type="NCBI Taxonomy" id="1844966"/>
    <lineage>
        <taxon>Eukaryota</taxon>
        <taxon>Metazoa</taxon>
        <taxon>Spiralia</taxon>
        <taxon>Lophotrochozoa</taxon>
        <taxon>Platyhelminthes</taxon>
        <taxon>Monogenea</taxon>
        <taxon>Monopisthocotylea</taxon>
        <taxon>Dactylogyridea</taxon>
        <taxon>Ancyrocephalidae</taxon>
        <taxon>Cichlidogyrus</taxon>
    </lineage>
</organism>
<proteinExistence type="predicted"/>
<protein>
    <submittedName>
        <fullName evidence="1">Uncharacterized protein</fullName>
    </submittedName>
</protein>
<name>A0ABD2Q2W6_9PLAT</name>
<evidence type="ECO:0000313" key="1">
    <source>
        <dbReference type="EMBL" id="KAL3313949.1"/>
    </source>
</evidence>
<comment type="caution">
    <text evidence="1">The sequence shown here is derived from an EMBL/GenBank/DDBJ whole genome shotgun (WGS) entry which is preliminary data.</text>
</comment>
<dbReference type="AlphaFoldDB" id="A0ABD2Q2W6"/>
<keyword evidence="2" id="KW-1185">Reference proteome</keyword>
<dbReference type="Proteomes" id="UP001626550">
    <property type="component" value="Unassembled WGS sequence"/>
</dbReference>
<gene>
    <name evidence="1" type="ORF">Ciccas_007446</name>
</gene>
<evidence type="ECO:0000313" key="2">
    <source>
        <dbReference type="Proteomes" id="UP001626550"/>
    </source>
</evidence>
<accession>A0ABD2Q2W6</accession>